<proteinExistence type="predicted"/>
<evidence type="ECO:0000313" key="1">
    <source>
        <dbReference type="EMBL" id="TCL65007.1"/>
    </source>
</evidence>
<dbReference type="EMBL" id="SLUP01000006">
    <property type="protein sequence ID" value="TCL65007.1"/>
    <property type="molecule type" value="Genomic_DNA"/>
</dbReference>
<name>A0A4V2QDN4_9FLAO</name>
<gene>
    <name evidence="1" type="ORF">EV196_106198</name>
</gene>
<keyword evidence="2" id="KW-1185">Reference proteome</keyword>
<sequence>MYIRGEQSKKTDGFSDTLVFTKANSYGLNLTSKAIKL</sequence>
<dbReference type="AlphaFoldDB" id="A0A4V2QDN4"/>
<protein>
    <submittedName>
        <fullName evidence="1">Uncharacterized protein</fullName>
    </submittedName>
</protein>
<dbReference type="Proteomes" id="UP000295455">
    <property type="component" value="Unassembled WGS sequence"/>
</dbReference>
<accession>A0A4V2QDN4</accession>
<reference evidence="1 2" key="1">
    <citation type="submission" date="2019-03" db="EMBL/GenBank/DDBJ databases">
        <title>Genomic Encyclopedia of Type Strains, Phase IV (KMG-IV): sequencing the most valuable type-strain genomes for metagenomic binning, comparative biology and taxonomic classification.</title>
        <authorList>
            <person name="Goeker M."/>
        </authorList>
    </citation>
    <scope>NUCLEOTIDE SEQUENCE [LARGE SCALE GENOMIC DNA]</scope>
    <source>
        <strain evidence="1 2">DSM 18792</strain>
    </source>
</reference>
<organism evidence="1 2">
    <name type="scientific">Mariniflexile fucanivorans</name>
    <dbReference type="NCBI Taxonomy" id="264023"/>
    <lineage>
        <taxon>Bacteria</taxon>
        <taxon>Pseudomonadati</taxon>
        <taxon>Bacteroidota</taxon>
        <taxon>Flavobacteriia</taxon>
        <taxon>Flavobacteriales</taxon>
        <taxon>Flavobacteriaceae</taxon>
        <taxon>Mariniflexile</taxon>
    </lineage>
</organism>
<evidence type="ECO:0000313" key="2">
    <source>
        <dbReference type="Proteomes" id="UP000295455"/>
    </source>
</evidence>
<comment type="caution">
    <text evidence="1">The sequence shown here is derived from an EMBL/GenBank/DDBJ whole genome shotgun (WGS) entry which is preliminary data.</text>
</comment>